<dbReference type="InterPro" id="IPR052036">
    <property type="entry name" value="Hydrolase/PRTase-associated"/>
</dbReference>
<gene>
    <name evidence="2" type="ORF">SFRA_022215</name>
</gene>
<dbReference type="EMBL" id="JNAD02000011">
    <property type="protein sequence ID" value="RKM93342.1"/>
    <property type="molecule type" value="Genomic_DNA"/>
</dbReference>
<dbReference type="Gene3D" id="3.40.1660.10">
    <property type="entry name" value="EreA-like (biosynthetic domain)"/>
    <property type="match status" value="1"/>
</dbReference>
<dbReference type="Proteomes" id="UP000028058">
    <property type="component" value="Unassembled WGS sequence"/>
</dbReference>
<accession>A0A3M8F1E3</accession>
<proteinExistence type="predicted"/>
<dbReference type="OrthoDB" id="9810066at2"/>
<evidence type="ECO:0000256" key="1">
    <source>
        <dbReference type="SAM" id="MobiDB-lite"/>
    </source>
</evidence>
<evidence type="ECO:0000313" key="2">
    <source>
        <dbReference type="EMBL" id="RKM93342.1"/>
    </source>
</evidence>
<dbReference type="GO" id="GO:0046677">
    <property type="term" value="P:response to antibiotic"/>
    <property type="evidence" value="ECO:0007669"/>
    <property type="project" value="InterPro"/>
</dbReference>
<comment type="caution">
    <text evidence="2">The sequence shown here is derived from an EMBL/GenBank/DDBJ whole genome shotgun (WGS) entry which is preliminary data.</text>
</comment>
<evidence type="ECO:0000313" key="3">
    <source>
        <dbReference type="Proteomes" id="UP000028058"/>
    </source>
</evidence>
<sequence length="430" mass="46702">MPLTGPVSLDPLLDRIGDARFVAVGEASHGTSGFYRWRAELTRRLIAERGFSFVAVEGDWPDCAALHHCVTGAPGAPADPAEVLLSFDRWPRWMWANTDVLGFARWLRAHNLGRPPGRRAGFFGLDVYSLWDSLHAVLDHLRRHDPGSARHARAAERCFEPYGGDPRAYARATRLVPGGCEQEVVSLLALMRSRAAGTAAGDGEFADFAARQNAEVLAGAERYYREMVRGGPEAWNVRDRHMADTLDRLAEHHGPDSRAVVWEHNTHVGDARATDMARAGMVSVGQLLRERHAADGVVLAGFGSYEGTVIAAGSWEDAPRVLRVPPAREGSVEHLLHRALPEPAALFLLGDGAPAGGENGAGAGGWQRRPLDHRAIGVVHDPGRRDGAYVPTVLAGRYDAFLHLDHTEALTPLHPDGPGRGEEETYPTGF</sequence>
<protein>
    <submittedName>
        <fullName evidence="2">Erythromycin esterase family protein</fullName>
    </submittedName>
</protein>
<dbReference type="InterPro" id="IPR014622">
    <property type="entry name" value="UCP036794_erythomycin"/>
</dbReference>
<keyword evidence="3" id="KW-1185">Reference proteome</keyword>
<dbReference type="Gene3D" id="1.20.1440.30">
    <property type="entry name" value="Biosynthetic Protein domain"/>
    <property type="match status" value="1"/>
</dbReference>
<dbReference type="SUPFAM" id="SSF159501">
    <property type="entry name" value="EreA/ChaN-like"/>
    <property type="match status" value="1"/>
</dbReference>
<dbReference type="InterPro" id="IPR007815">
    <property type="entry name" value="Emycin_Estase"/>
</dbReference>
<reference evidence="2 3" key="1">
    <citation type="journal article" date="2014" name="Genome Announc.">
        <title>Draft Genome Sequence of Streptomyces fradiae ATCC 19609, a Strain Highly Sensitive to Antibiotics.</title>
        <authorList>
            <person name="Bekker O.B."/>
            <person name="Klimina K.M."/>
            <person name="Vatlin A.A."/>
            <person name="Zakharevich N.V."/>
            <person name="Kasianov A.S."/>
            <person name="Danilenko V.N."/>
        </authorList>
    </citation>
    <scope>NUCLEOTIDE SEQUENCE [LARGE SCALE GENOMIC DNA]</scope>
    <source>
        <strain evidence="2 3">ATCC 19609</strain>
    </source>
</reference>
<dbReference type="PIRSF" id="PIRSF036794">
    <property type="entry name" value="UCP_erythr_ester"/>
    <property type="match status" value="1"/>
</dbReference>
<feature type="region of interest" description="Disordered" evidence="1">
    <location>
        <begin position="409"/>
        <end position="430"/>
    </location>
</feature>
<dbReference type="Gene3D" id="3.30.1870.10">
    <property type="entry name" value="EreA-like, domain 2"/>
    <property type="match status" value="1"/>
</dbReference>
<dbReference type="Pfam" id="PF05139">
    <property type="entry name" value="Erythro_esteras"/>
    <property type="match status" value="1"/>
</dbReference>
<organism evidence="2 3">
    <name type="scientific">Streptomyces xinghaiensis</name>
    <dbReference type="NCBI Taxonomy" id="1038928"/>
    <lineage>
        <taxon>Bacteria</taxon>
        <taxon>Bacillati</taxon>
        <taxon>Actinomycetota</taxon>
        <taxon>Actinomycetes</taxon>
        <taxon>Kitasatosporales</taxon>
        <taxon>Streptomycetaceae</taxon>
        <taxon>Streptomyces</taxon>
    </lineage>
</organism>
<dbReference type="CDD" id="cd14728">
    <property type="entry name" value="Ere-like"/>
    <property type="match status" value="1"/>
</dbReference>
<dbReference type="AlphaFoldDB" id="A0A3M8F1E3"/>
<dbReference type="PANTHER" id="PTHR31299:SF0">
    <property type="entry name" value="ESTERASE, PUTATIVE (AFU_ORTHOLOGUE AFUA_1G05850)-RELATED"/>
    <property type="match status" value="1"/>
</dbReference>
<name>A0A3M8F1E3_9ACTN</name>
<dbReference type="PANTHER" id="PTHR31299">
    <property type="entry name" value="ESTERASE, PUTATIVE (AFU_ORTHOLOGUE AFUA_1G05850)-RELATED"/>
    <property type="match status" value="1"/>
</dbReference>